<reference evidence="1 2" key="1">
    <citation type="journal article" date="2014" name="PLoS ONE">
        <title>Genome Sequence of Candidatus Nitrososphaera evergladensis from Group I.1b Enriched from Everglades Soil Reveals Novel Genomic Features of the Ammonia-Oxidizing Archaea.</title>
        <authorList>
            <person name="Zhalnina K.V."/>
            <person name="Dias R."/>
            <person name="Leonard M.T."/>
            <person name="Dorr de Quadros P."/>
            <person name="Camargo F.A."/>
            <person name="Drew J.C."/>
            <person name="Farmerie W.G."/>
            <person name="Daroub S.H."/>
            <person name="Triplett E.W."/>
        </authorList>
    </citation>
    <scope>NUCLEOTIDE SEQUENCE [LARGE SCALE GENOMIC DNA]</scope>
    <source>
        <strain evidence="1 2">SR1</strain>
    </source>
</reference>
<dbReference type="RefSeq" id="WP_148701050.1">
    <property type="nucleotide sequence ID" value="NZ_CP007174.1"/>
</dbReference>
<dbReference type="HOGENOM" id="CLU_2893374_0_0_2"/>
<dbReference type="EMBL" id="CP007174">
    <property type="protein sequence ID" value="AIF84483.1"/>
    <property type="molecule type" value="Genomic_DNA"/>
</dbReference>
<keyword evidence="2" id="KW-1185">Reference proteome</keyword>
<protein>
    <submittedName>
        <fullName evidence="1">Uncharacterized protein</fullName>
    </submittedName>
</protein>
<dbReference type="KEGG" id="nev:NTE_02433"/>
<accession>A0A075MTM5</accession>
<proteinExistence type="predicted"/>
<sequence length="64" mass="6731">MISSIVIFVLAFAALGLLLGYASVFDVQPQQHERAVRADIGSNNNNGTSITLGEQVNVQVQSAG</sequence>
<name>A0A075MTM5_9ARCH</name>
<dbReference type="AlphaFoldDB" id="A0A075MTM5"/>
<gene>
    <name evidence="1" type="ORF">NTE_02433</name>
</gene>
<organism evidence="1 2">
    <name type="scientific">Candidatus Nitrososphaera evergladensis SR1</name>
    <dbReference type="NCBI Taxonomy" id="1459636"/>
    <lineage>
        <taxon>Archaea</taxon>
        <taxon>Nitrososphaerota</taxon>
        <taxon>Nitrososphaeria</taxon>
        <taxon>Nitrososphaerales</taxon>
        <taxon>Nitrososphaeraceae</taxon>
        <taxon>Nitrososphaera</taxon>
    </lineage>
</organism>
<evidence type="ECO:0000313" key="2">
    <source>
        <dbReference type="Proteomes" id="UP000028194"/>
    </source>
</evidence>
<dbReference type="STRING" id="1459636.NTE_02433"/>
<evidence type="ECO:0000313" key="1">
    <source>
        <dbReference type="EMBL" id="AIF84483.1"/>
    </source>
</evidence>
<dbReference type="Proteomes" id="UP000028194">
    <property type="component" value="Chromosome"/>
</dbReference>
<dbReference type="GeneID" id="41598141"/>